<dbReference type="InterPro" id="IPR029063">
    <property type="entry name" value="SAM-dependent_MTases_sf"/>
</dbReference>
<reference evidence="3" key="1">
    <citation type="submission" date="2020-06" db="EMBL/GenBank/DDBJ databases">
        <authorList>
            <consortium name="Plant Systems Biology data submission"/>
        </authorList>
    </citation>
    <scope>NUCLEOTIDE SEQUENCE</scope>
    <source>
        <strain evidence="3">D6</strain>
    </source>
</reference>
<keyword evidence="4" id="KW-1185">Reference proteome</keyword>
<dbReference type="InterPro" id="IPR005532">
    <property type="entry name" value="SUMF_dom"/>
</dbReference>
<dbReference type="InterPro" id="IPR027577">
    <property type="entry name" value="OvoA_Nterm"/>
</dbReference>
<gene>
    <name evidence="3" type="ORF">SEMRO_1318_G262190.1</name>
</gene>
<name>A0A9N8HPD6_9STRA</name>
<dbReference type="GO" id="GO:0120147">
    <property type="term" value="F:formylglycine-generating oxidase activity"/>
    <property type="evidence" value="ECO:0007669"/>
    <property type="project" value="TreeGrafter"/>
</dbReference>
<dbReference type="NCBIfam" id="TIGR04344">
    <property type="entry name" value="ovoA_Nterm"/>
    <property type="match status" value="1"/>
</dbReference>
<dbReference type="SUPFAM" id="SSF53335">
    <property type="entry name" value="S-adenosyl-L-methionine-dependent methyltransferases"/>
    <property type="match status" value="1"/>
</dbReference>
<dbReference type="Gene3D" id="3.90.1580.10">
    <property type="entry name" value="paralog of FGE (formylglycine-generating enzyme)"/>
    <property type="match status" value="1"/>
</dbReference>
<protein>
    <submittedName>
        <fullName evidence="3">Hercynine oxygenase</fullName>
    </submittedName>
</protein>
<feature type="domain" description="Sulfatase-modifying factor enzyme-like" evidence="2">
    <location>
        <begin position="370"/>
        <end position="649"/>
    </location>
</feature>
<sequence length="957" mass="107727">MMISPSACRMGLVTTSRRKIGTVLTGSSTLGGRRAFLTASSKSSSLVDASVVAPETKSLWTPRSPIFRRRWKSSRAAAVYDTDSDDQDDLEVRTKGLAAAAQLRATSASSAELSHEEAWMINLGRGDDNEWLTGPREDEWFTGIHPRDCPGVDAKGKIRSLPLPNLSCVTRHAAKEYFDNSWTLYETLFAGLNGEEYFYRPPVHGLRHPQIFYYGHTACLYVNKLRVSGVLDKPVNPYFESIFEVGVDEMLWDDMHKNDMLWPIVSEVHEYKKKVYETVVDAIMNHPSLEPAAGEEGVKVDQSHPMWALFLGFEHERIHFETSSVLFREAPYHLVQTPTNWPPMHPSATEQKSYPPVTSNPVEGKDYPPNKMIPVNQGAVDLGKPADFPSFGWDNEYGERNVSVPPFQASEHMITNGEYYQFVQEGGYRNRQYWCEDSWHWRTHRNMKWPFFWEPAGPAGTNEFNLRTIFDIVSMPWDWPVDVNYYEAQAYCRWKTEKDGSPTSRPYRILTEAEHHLIRHRDHGLEAARKDAGADKVMVTSGKDFAKGETATNLNLAYSSQNPVDFFPPSQTGHRDTTGSAWEWTEDHFNPLKGFEVHHVYDDFSTPCFDGKHSMIVGGSFMSTGDEASTFARFHFRPHFLQHSGFRLVASDDPAPATHLFAGNFGGQVAAAAAATQQPPSEQQDSDNVYETDTSLHMYLGLHYPKSGEAEGVAPILPHSGAPSHGLFFPQRVARLLKSLEPERSNNSALDIGCAVGGASFELAKTFDRVDAFDFSESFVNGAKRMQNIAQEDIAFNVPVEAELFEQVKAVHDDGVTPDVLSKVNFFAGDAQRIAEMNATGQIATYDGVVMSNLLCRLPDPMACIDGLPCIVNKGGVVVMVTPFSWLLEFTPRSKWLGGFYDPVSKDPIYSKDVLQEMMEDRGFEKIHEEEMPLVIREHQRKYQYIVSEATGWRKKE</sequence>
<feature type="compositionally biased region" description="Polar residues" evidence="1">
    <location>
        <begin position="348"/>
        <end position="361"/>
    </location>
</feature>
<dbReference type="InterPro" id="IPR042095">
    <property type="entry name" value="SUMF_sf"/>
</dbReference>
<dbReference type="PANTHER" id="PTHR23150:SF26">
    <property type="entry name" value="GENERIC METHYLTRANSFERASE"/>
    <property type="match status" value="1"/>
</dbReference>
<evidence type="ECO:0000259" key="2">
    <source>
        <dbReference type="Pfam" id="PF03781"/>
    </source>
</evidence>
<dbReference type="Proteomes" id="UP001153069">
    <property type="component" value="Unassembled WGS sequence"/>
</dbReference>
<dbReference type="EMBL" id="CAICTM010001316">
    <property type="protein sequence ID" value="CAB9522563.1"/>
    <property type="molecule type" value="Genomic_DNA"/>
</dbReference>
<evidence type="ECO:0000313" key="4">
    <source>
        <dbReference type="Proteomes" id="UP001153069"/>
    </source>
</evidence>
<dbReference type="SUPFAM" id="SSF56436">
    <property type="entry name" value="C-type lectin-like"/>
    <property type="match status" value="1"/>
</dbReference>
<organism evidence="3 4">
    <name type="scientific">Seminavis robusta</name>
    <dbReference type="NCBI Taxonomy" id="568900"/>
    <lineage>
        <taxon>Eukaryota</taxon>
        <taxon>Sar</taxon>
        <taxon>Stramenopiles</taxon>
        <taxon>Ochrophyta</taxon>
        <taxon>Bacillariophyta</taxon>
        <taxon>Bacillariophyceae</taxon>
        <taxon>Bacillariophycidae</taxon>
        <taxon>Naviculales</taxon>
        <taxon>Naviculaceae</taxon>
        <taxon>Seminavis</taxon>
    </lineage>
</organism>
<dbReference type="Gene3D" id="3.40.50.150">
    <property type="entry name" value="Vaccinia Virus protein VP39"/>
    <property type="match status" value="1"/>
</dbReference>
<dbReference type="CDD" id="cd02440">
    <property type="entry name" value="AdoMet_MTases"/>
    <property type="match status" value="1"/>
</dbReference>
<dbReference type="Pfam" id="PF13489">
    <property type="entry name" value="Methyltransf_23"/>
    <property type="match status" value="1"/>
</dbReference>
<dbReference type="PANTHER" id="PTHR23150">
    <property type="entry name" value="SULFATASE MODIFYING FACTOR 1, 2"/>
    <property type="match status" value="1"/>
</dbReference>
<evidence type="ECO:0000313" key="3">
    <source>
        <dbReference type="EMBL" id="CAB9522563.1"/>
    </source>
</evidence>
<feature type="region of interest" description="Disordered" evidence="1">
    <location>
        <begin position="345"/>
        <end position="368"/>
    </location>
</feature>
<comment type="caution">
    <text evidence="3">The sequence shown here is derived from an EMBL/GenBank/DDBJ whole genome shotgun (WGS) entry which is preliminary data.</text>
</comment>
<proteinExistence type="predicted"/>
<dbReference type="InterPro" id="IPR016187">
    <property type="entry name" value="CTDL_fold"/>
</dbReference>
<accession>A0A9N8HPD6</accession>
<evidence type="ECO:0000256" key="1">
    <source>
        <dbReference type="SAM" id="MobiDB-lite"/>
    </source>
</evidence>
<dbReference type="InterPro" id="IPR051043">
    <property type="entry name" value="Sulfatase_Mod_Factor_Kinase"/>
</dbReference>
<dbReference type="Pfam" id="PF03781">
    <property type="entry name" value="FGE-sulfatase"/>
    <property type="match status" value="1"/>
</dbReference>
<dbReference type="AlphaFoldDB" id="A0A9N8HPD6"/>
<dbReference type="OrthoDB" id="659at2759"/>